<sequence>MDRMTNDLWETIFQSLDPISLLRCSETCRRFNQVITGSSKIQLILYRYLYQHSTSPHSPTPVHNSLLSSHEQLRNLLQVEKNLSTFKLRKYTLKIGPGELICAAHDGHVISKLEEPRPAREQDGRWRFVVEYTETKDSSGRNAWTRKEHLCDFEPDPERIWIDLARDLIIVKEETEQDVLHILSFRENTKYDWIGVIQFHPGHVTIAIPDNADRQHSLNCLWPDHVVLFLKIPRPGWTSQIDNIGAPFASSIFIYDLTRDHILETSKEEPIIIDRPTYKLFYPSQISDLPSHISDRIYEMNPVCNDLLGVDLEGHYRLNGIIQFTKSINVRTREGGSNTSHRLWILIDAHDLIQSMPMKQDQNKGGSVRDISLEEWYPFSYMHMEQTTNLLGRGPAYPSVSSKKILRWTRKVPRGEVKITCHDLNERVVALSRTSTIHSASMGQGALNRRFEFEELEQGNQQDGKNGENGGYMEEDLLLNNITITRSDNTSHSLGAITRAGTYQPTGDDRRTMLFDGTKVFIQDEIRSLLKQDIIVLG</sequence>
<evidence type="ECO:0000313" key="2">
    <source>
        <dbReference type="EMBL" id="WWD02060.1"/>
    </source>
</evidence>
<dbReference type="SMART" id="SM00256">
    <property type="entry name" value="FBOX"/>
    <property type="match status" value="1"/>
</dbReference>
<accession>A0AAX4K6T3</accession>
<proteinExistence type="predicted"/>
<evidence type="ECO:0000259" key="1">
    <source>
        <dbReference type="PROSITE" id="PS50181"/>
    </source>
</evidence>
<dbReference type="RefSeq" id="XP_066080027.1">
    <property type="nucleotide sequence ID" value="XM_066223930.1"/>
</dbReference>
<dbReference type="EMBL" id="CP144089">
    <property type="protein sequence ID" value="WWD02060.1"/>
    <property type="molecule type" value="Genomic_DNA"/>
</dbReference>
<protein>
    <recommendedName>
        <fullName evidence="1">F-box domain-containing protein</fullName>
    </recommendedName>
</protein>
<feature type="domain" description="F-box" evidence="1">
    <location>
        <begin position="1"/>
        <end position="49"/>
    </location>
</feature>
<dbReference type="GeneID" id="91098902"/>
<dbReference type="SUPFAM" id="SSF81383">
    <property type="entry name" value="F-box domain"/>
    <property type="match status" value="1"/>
</dbReference>
<keyword evidence="3" id="KW-1185">Reference proteome</keyword>
<dbReference type="Pfam" id="PF00646">
    <property type="entry name" value="F-box"/>
    <property type="match status" value="1"/>
</dbReference>
<organism evidence="2 3">
    <name type="scientific">Kwoniella europaea PYCC6329</name>
    <dbReference type="NCBI Taxonomy" id="1423913"/>
    <lineage>
        <taxon>Eukaryota</taxon>
        <taxon>Fungi</taxon>
        <taxon>Dikarya</taxon>
        <taxon>Basidiomycota</taxon>
        <taxon>Agaricomycotina</taxon>
        <taxon>Tremellomycetes</taxon>
        <taxon>Tremellales</taxon>
        <taxon>Cryptococcaceae</taxon>
        <taxon>Kwoniella</taxon>
    </lineage>
</organism>
<reference evidence="2 3" key="1">
    <citation type="submission" date="2024-01" db="EMBL/GenBank/DDBJ databases">
        <title>Comparative genomics of Cryptococcus and Kwoniella reveals pathogenesis evolution and contrasting modes of karyotype evolution via chromosome fusion or intercentromeric recombination.</title>
        <authorList>
            <person name="Coelho M.A."/>
            <person name="David-Palma M."/>
            <person name="Shea T."/>
            <person name="Bowers K."/>
            <person name="McGinley-Smith S."/>
            <person name="Mohammad A.W."/>
            <person name="Gnirke A."/>
            <person name="Yurkov A.M."/>
            <person name="Nowrousian M."/>
            <person name="Sun S."/>
            <person name="Cuomo C.A."/>
            <person name="Heitman J."/>
        </authorList>
    </citation>
    <scope>NUCLEOTIDE SEQUENCE [LARGE SCALE GENOMIC DNA]</scope>
    <source>
        <strain evidence="2 3">PYCC6329</strain>
    </source>
</reference>
<dbReference type="AlphaFoldDB" id="A0AAX4K6T3"/>
<dbReference type="Proteomes" id="UP001358614">
    <property type="component" value="Chromosome 1"/>
</dbReference>
<dbReference type="InterPro" id="IPR036047">
    <property type="entry name" value="F-box-like_dom_sf"/>
</dbReference>
<name>A0AAX4K6T3_9TREE</name>
<dbReference type="CDD" id="cd09917">
    <property type="entry name" value="F-box_SF"/>
    <property type="match status" value="1"/>
</dbReference>
<evidence type="ECO:0000313" key="3">
    <source>
        <dbReference type="Proteomes" id="UP001358614"/>
    </source>
</evidence>
<dbReference type="InterPro" id="IPR001810">
    <property type="entry name" value="F-box_dom"/>
</dbReference>
<gene>
    <name evidence="2" type="ORF">V865_000098</name>
</gene>
<dbReference type="KEGG" id="ker:91098902"/>
<dbReference type="PROSITE" id="PS50181">
    <property type="entry name" value="FBOX"/>
    <property type="match status" value="1"/>
</dbReference>
<dbReference type="Gene3D" id="1.20.1280.50">
    <property type="match status" value="1"/>
</dbReference>